<protein>
    <submittedName>
        <fullName evidence="1">Uncharacterized protein</fullName>
    </submittedName>
</protein>
<evidence type="ECO:0000313" key="1">
    <source>
        <dbReference type="EMBL" id="GCC39967.1"/>
    </source>
</evidence>
<sequence>MAREWLAAAKEQVRLSEGWQEFSQELFDVVLQQLAESHVASFTDLSTSEKTLFVERAARTVNGGKIVG</sequence>
<reference evidence="1 2" key="1">
    <citation type="journal article" date="2018" name="Nat. Ecol. Evol.">
        <title>Shark genomes provide insights into elasmobranch evolution and the origin of vertebrates.</title>
        <authorList>
            <person name="Hara Y"/>
            <person name="Yamaguchi K"/>
            <person name="Onimaru K"/>
            <person name="Kadota M"/>
            <person name="Koyanagi M"/>
            <person name="Keeley SD"/>
            <person name="Tatsumi K"/>
            <person name="Tanaka K"/>
            <person name="Motone F"/>
            <person name="Kageyama Y"/>
            <person name="Nozu R"/>
            <person name="Adachi N"/>
            <person name="Nishimura O"/>
            <person name="Nakagawa R"/>
            <person name="Tanegashima C"/>
            <person name="Kiyatake I"/>
            <person name="Matsumoto R"/>
            <person name="Murakumo K"/>
            <person name="Nishida K"/>
            <person name="Terakita A"/>
            <person name="Kuratani S"/>
            <person name="Sato K"/>
            <person name="Hyodo S Kuraku.S."/>
        </authorList>
    </citation>
    <scope>NUCLEOTIDE SEQUENCE [LARGE SCALE GENOMIC DNA]</scope>
</reference>
<proteinExistence type="predicted"/>
<keyword evidence="2" id="KW-1185">Reference proteome</keyword>
<gene>
    <name evidence="1" type="ORF">chiPu_0023743</name>
</gene>
<accession>A0A401TBG5</accession>
<organism evidence="1 2">
    <name type="scientific">Chiloscyllium punctatum</name>
    <name type="common">Brownbanded bambooshark</name>
    <name type="synonym">Hemiscyllium punctatum</name>
    <dbReference type="NCBI Taxonomy" id="137246"/>
    <lineage>
        <taxon>Eukaryota</taxon>
        <taxon>Metazoa</taxon>
        <taxon>Chordata</taxon>
        <taxon>Craniata</taxon>
        <taxon>Vertebrata</taxon>
        <taxon>Chondrichthyes</taxon>
        <taxon>Elasmobranchii</taxon>
        <taxon>Galeomorphii</taxon>
        <taxon>Galeoidea</taxon>
        <taxon>Orectolobiformes</taxon>
        <taxon>Hemiscylliidae</taxon>
        <taxon>Chiloscyllium</taxon>
    </lineage>
</organism>
<name>A0A401TBG5_CHIPU</name>
<dbReference type="AlphaFoldDB" id="A0A401TBG5"/>
<evidence type="ECO:0000313" key="2">
    <source>
        <dbReference type="Proteomes" id="UP000287033"/>
    </source>
</evidence>
<dbReference type="EMBL" id="BEZZ01026232">
    <property type="protein sequence ID" value="GCC39967.1"/>
    <property type="molecule type" value="Genomic_DNA"/>
</dbReference>
<dbReference type="Proteomes" id="UP000287033">
    <property type="component" value="Unassembled WGS sequence"/>
</dbReference>
<dbReference type="OrthoDB" id="2126613at2759"/>
<dbReference type="STRING" id="137246.A0A401TBG5"/>
<comment type="caution">
    <text evidence="1">The sequence shown here is derived from an EMBL/GenBank/DDBJ whole genome shotgun (WGS) entry which is preliminary data.</text>
</comment>